<dbReference type="Proteomes" id="UP001320245">
    <property type="component" value="Unassembled WGS sequence"/>
</dbReference>
<dbReference type="EMBL" id="JAJSPL020000025">
    <property type="protein sequence ID" value="KAK7738496.1"/>
    <property type="molecule type" value="Genomic_DNA"/>
</dbReference>
<reference evidence="1 2" key="1">
    <citation type="journal article" date="2023" name="PLoS ONE">
        <title>Cytospora paraplurivora sp. nov. isolated from orchards with fruit tree decline syndrome in Ontario, Canada.</title>
        <authorList>
            <person name="Ilyukhin E."/>
            <person name="Nguyen H.D.T."/>
            <person name="Castle A.J."/>
            <person name="Ellouze W."/>
        </authorList>
    </citation>
    <scope>NUCLEOTIDE SEQUENCE [LARGE SCALE GENOMIC DNA]</scope>
    <source>
        <strain evidence="1 2">FDS-564</strain>
    </source>
</reference>
<sequence>MSTEAQEVFYTNLHLDLDPCSSVTFFRSLSPQNIHRLHRLTFFFTPVQAQFWCDGVATPGYPELPSSDMQYYRDLAVKPPDKAFYRRTWREVVALLAAHADLPRLSLKIDMGEATWAYVETPMMWEGEIMEVDEIIPMFRFMYDFYIDVFTALCELRGLGALEVDLVAFEQLRPWLEREVLGRESPEPKFEGQKNAAPRRPRWWYQLVPPWHDGDRRLEGSNYRPT</sequence>
<organism evidence="1 2">
    <name type="scientific">Cytospora paraplurivora</name>
    <dbReference type="NCBI Taxonomy" id="2898453"/>
    <lineage>
        <taxon>Eukaryota</taxon>
        <taxon>Fungi</taxon>
        <taxon>Dikarya</taxon>
        <taxon>Ascomycota</taxon>
        <taxon>Pezizomycotina</taxon>
        <taxon>Sordariomycetes</taxon>
        <taxon>Sordariomycetidae</taxon>
        <taxon>Diaporthales</taxon>
        <taxon>Cytosporaceae</taxon>
        <taxon>Cytospora</taxon>
    </lineage>
</organism>
<name>A0AAN9U3Y1_9PEZI</name>
<accession>A0AAN9U3Y1</accession>
<proteinExistence type="predicted"/>
<dbReference type="AlphaFoldDB" id="A0AAN9U3Y1"/>
<evidence type="ECO:0000313" key="2">
    <source>
        <dbReference type="Proteomes" id="UP001320245"/>
    </source>
</evidence>
<comment type="caution">
    <text evidence="1">The sequence shown here is derived from an EMBL/GenBank/DDBJ whole genome shotgun (WGS) entry which is preliminary data.</text>
</comment>
<keyword evidence="2" id="KW-1185">Reference proteome</keyword>
<gene>
    <name evidence="1" type="ORF">SLS53_006015</name>
</gene>
<protein>
    <submittedName>
        <fullName evidence="1">Uncharacterized protein</fullName>
    </submittedName>
</protein>
<evidence type="ECO:0000313" key="1">
    <source>
        <dbReference type="EMBL" id="KAK7738496.1"/>
    </source>
</evidence>